<proteinExistence type="predicted"/>
<evidence type="ECO:0000313" key="1">
    <source>
        <dbReference type="EMBL" id="KAF2397825.1"/>
    </source>
</evidence>
<dbReference type="Proteomes" id="UP000799640">
    <property type="component" value="Unassembled WGS sequence"/>
</dbReference>
<dbReference type="AlphaFoldDB" id="A0A6G1HPZ6"/>
<accession>A0A6G1HPZ6</accession>
<sequence length="222" mass="25230">MDEFVIAAKVGRCNEGRTNLPWPTCHRAFSLLCSLWLARSGPAPGTRMPKVRLPCYMATSCGNCDEPVKRGKLPPRKVLRVLCGKTVEANASVPYGQLRYAYHTGSCVTRTSLSLSSTSLLLEKNHPSQDINLFLSHTLQDLAQHFFRILLPYTSSVYFFRILLPYTSSVYFFRTLLPYASSVHFLDICFHFSSEPSQRYHTYKFTTPQSNLIPSLTLFSMR</sequence>
<protein>
    <submittedName>
        <fullName evidence="1">Uncharacterized protein</fullName>
    </submittedName>
</protein>
<gene>
    <name evidence="1" type="ORF">EJ06DRAFT_140143</name>
</gene>
<keyword evidence="2" id="KW-1185">Reference proteome</keyword>
<organism evidence="1 2">
    <name type="scientific">Trichodelitschia bisporula</name>
    <dbReference type="NCBI Taxonomy" id="703511"/>
    <lineage>
        <taxon>Eukaryota</taxon>
        <taxon>Fungi</taxon>
        <taxon>Dikarya</taxon>
        <taxon>Ascomycota</taxon>
        <taxon>Pezizomycotina</taxon>
        <taxon>Dothideomycetes</taxon>
        <taxon>Dothideomycetes incertae sedis</taxon>
        <taxon>Phaeotrichales</taxon>
        <taxon>Phaeotrichaceae</taxon>
        <taxon>Trichodelitschia</taxon>
    </lineage>
</organism>
<reference evidence="1" key="1">
    <citation type="journal article" date="2020" name="Stud. Mycol.">
        <title>101 Dothideomycetes genomes: a test case for predicting lifestyles and emergence of pathogens.</title>
        <authorList>
            <person name="Haridas S."/>
            <person name="Albert R."/>
            <person name="Binder M."/>
            <person name="Bloem J."/>
            <person name="Labutti K."/>
            <person name="Salamov A."/>
            <person name="Andreopoulos B."/>
            <person name="Baker S."/>
            <person name="Barry K."/>
            <person name="Bills G."/>
            <person name="Bluhm B."/>
            <person name="Cannon C."/>
            <person name="Castanera R."/>
            <person name="Culley D."/>
            <person name="Daum C."/>
            <person name="Ezra D."/>
            <person name="Gonzalez J."/>
            <person name="Henrissat B."/>
            <person name="Kuo A."/>
            <person name="Liang C."/>
            <person name="Lipzen A."/>
            <person name="Lutzoni F."/>
            <person name="Magnuson J."/>
            <person name="Mondo S."/>
            <person name="Nolan M."/>
            <person name="Ohm R."/>
            <person name="Pangilinan J."/>
            <person name="Park H.-J."/>
            <person name="Ramirez L."/>
            <person name="Alfaro M."/>
            <person name="Sun H."/>
            <person name="Tritt A."/>
            <person name="Yoshinaga Y."/>
            <person name="Zwiers L.-H."/>
            <person name="Turgeon B."/>
            <person name="Goodwin S."/>
            <person name="Spatafora J."/>
            <person name="Crous P."/>
            <person name="Grigoriev I."/>
        </authorList>
    </citation>
    <scope>NUCLEOTIDE SEQUENCE</scope>
    <source>
        <strain evidence="1">CBS 262.69</strain>
    </source>
</reference>
<dbReference type="EMBL" id="ML996702">
    <property type="protein sequence ID" value="KAF2397825.1"/>
    <property type="molecule type" value="Genomic_DNA"/>
</dbReference>
<name>A0A6G1HPZ6_9PEZI</name>
<evidence type="ECO:0000313" key="2">
    <source>
        <dbReference type="Proteomes" id="UP000799640"/>
    </source>
</evidence>